<feature type="compositionally biased region" description="Acidic residues" evidence="5">
    <location>
        <begin position="1174"/>
        <end position="1196"/>
    </location>
</feature>
<dbReference type="Pfam" id="PF07727">
    <property type="entry name" value="RVT_2"/>
    <property type="match status" value="1"/>
</dbReference>
<keyword evidence="3" id="KW-0862">Zinc</keyword>
<keyword evidence="1" id="KW-0479">Metal-binding</keyword>
<keyword evidence="2 4" id="KW-0863">Zinc-finger</keyword>
<evidence type="ECO:0000259" key="7">
    <source>
        <dbReference type="PROSITE" id="PS51999"/>
    </source>
</evidence>
<evidence type="ECO:0000313" key="9">
    <source>
        <dbReference type="EMBL" id="CAL4780369.1"/>
    </source>
</evidence>
<dbReference type="InterPro" id="IPR013103">
    <property type="entry name" value="RVT_2"/>
</dbReference>
<feature type="compositionally biased region" description="Basic and acidic residues" evidence="5">
    <location>
        <begin position="1747"/>
        <end position="1760"/>
    </location>
</feature>
<dbReference type="InterPro" id="IPR036397">
    <property type="entry name" value="RNaseH_sf"/>
</dbReference>
<feature type="compositionally biased region" description="Basic and acidic residues" evidence="5">
    <location>
        <begin position="1704"/>
        <end position="1721"/>
    </location>
</feature>
<feature type="region of interest" description="Disordered" evidence="5">
    <location>
        <begin position="1704"/>
        <end position="1772"/>
    </location>
</feature>
<dbReference type="GO" id="GO:0008270">
    <property type="term" value="F:zinc ion binding"/>
    <property type="evidence" value="ECO:0007669"/>
    <property type="project" value="UniProtKB-KW"/>
</dbReference>
<dbReference type="GO" id="GO:0006508">
    <property type="term" value="P:proteolysis"/>
    <property type="evidence" value="ECO:0007669"/>
    <property type="project" value="UniProtKB-KW"/>
</dbReference>
<feature type="domain" description="Integrase catalytic" evidence="6">
    <location>
        <begin position="1267"/>
        <end position="1364"/>
    </location>
</feature>
<keyword evidence="10" id="KW-1185">Reference proteome</keyword>
<keyword evidence="9" id="KW-0378">Hydrolase</keyword>
<dbReference type="InterPro" id="IPR001584">
    <property type="entry name" value="Integrase_cat-core"/>
</dbReference>
<dbReference type="GO" id="GO:0008233">
    <property type="term" value="F:peptidase activity"/>
    <property type="evidence" value="ECO:0007669"/>
    <property type="project" value="UniProtKB-KW"/>
</dbReference>
<evidence type="ECO:0000259" key="6">
    <source>
        <dbReference type="PROSITE" id="PS50994"/>
    </source>
</evidence>
<comment type="caution">
    <text evidence="8">The sequence shown here is derived from an EMBL/GenBank/DDBJ whole genome shotgun (WGS) entry which is preliminary data.</text>
</comment>
<dbReference type="PROSITE" id="PS51999">
    <property type="entry name" value="ZF_GRF"/>
    <property type="match status" value="1"/>
</dbReference>
<name>A0A9P1CL39_9DINO</name>
<feature type="compositionally biased region" description="Low complexity" evidence="5">
    <location>
        <begin position="521"/>
        <end position="533"/>
    </location>
</feature>
<dbReference type="EMBL" id="CAMXCT020001786">
    <property type="protein sequence ID" value="CAL1146432.1"/>
    <property type="molecule type" value="Genomic_DNA"/>
</dbReference>
<feature type="region of interest" description="Disordered" evidence="5">
    <location>
        <begin position="924"/>
        <end position="959"/>
    </location>
</feature>
<protein>
    <submittedName>
        <fullName evidence="9">Copia protein (Gag-int-pol protein) [Cleaved into: Copia VLP protein Copia protease ]</fullName>
    </submittedName>
</protein>
<dbReference type="Gene3D" id="3.30.420.10">
    <property type="entry name" value="Ribonuclease H-like superfamily/Ribonuclease H"/>
    <property type="match status" value="1"/>
</dbReference>
<dbReference type="PROSITE" id="PS50994">
    <property type="entry name" value="INTEGRASE"/>
    <property type="match status" value="1"/>
</dbReference>
<organism evidence="8">
    <name type="scientific">Cladocopium goreaui</name>
    <dbReference type="NCBI Taxonomy" id="2562237"/>
    <lineage>
        <taxon>Eukaryota</taxon>
        <taxon>Sar</taxon>
        <taxon>Alveolata</taxon>
        <taxon>Dinophyceae</taxon>
        <taxon>Suessiales</taxon>
        <taxon>Symbiodiniaceae</taxon>
        <taxon>Cladocopium</taxon>
    </lineage>
</organism>
<evidence type="ECO:0000256" key="5">
    <source>
        <dbReference type="SAM" id="MobiDB-lite"/>
    </source>
</evidence>
<evidence type="ECO:0000256" key="1">
    <source>
        <dbReference type="ARBA" id="ARBA00022723"/>
    </source>
</evidence>
<feature type="region of interest" description="Disordered" evidence="5">
    <location>
        <begin position="95"/>
        <end position="129"/>
    </location>
</feature>
<evidence type="ECO:0000256" key="4">
    <source>
        <dbReference type="PROSITE-ProRule" id="PRU01343"/>
    </source>
</evidence>
<dbReference type="GO" id="GO:0015074">
    <property type="term" value="P:DNA integration"/>
    <property type="evidence" value="ECO:0007669"/>
    <property type="project" value="InterPro"/>
</dbReference>
<sequence>MTRIPELPCAIARRVVLRTPPFRQNRTQPVKVGAHLRAIWAWDGAWVRPKRALCYWAKRSKTAEVGAATAVCRSAVVAEHKLLPLGVRAMAARVPSSHGSLDGDPAEGGEGFRQPAAPTVEPEDDPFDSDEFREFLRERRLRGGRRAEVGAVHARPVGRSARRPEDDSDDDRPNRGGGAGQPPEWDGVSQTFQDWLIKCKLWLATTKAKPRTQGPLILQRLSGAPFQAFKHWAKDAAWLNNENGGSALLEAMNLPENFGEDREEDLLASLSKITYHMKRGKDESLRGFWSRWEEALRKIREHQVILPDKYIGSEVREWARKHEMKLMAKDVGTEKDRKGTSASTRSTAGHYFIEDEHAAEEINLMEDALNELYSEDAEYEEVDSSQVPEDEILDEHEVAEVLNTMIQRKKTFVQSAKIKKAKELARGYGNWKKTPAGSSASSGGTSQMSVTGRKTTQEAHYMEKDSQPTDTEEAIFCGFMEKEVEKQDHYDLVEPYVDFAGDELRLPPADRLLSDLSSHEPSTAPATNATASNSEDRLFGFEPADIGAYMSDSPLTEGFGCDLGVGLGVGLKAVNREIFWSEGVGNPGNPKPHEDLCGTIDTGCQRMAIGLATLRRLQSAMPNDMEIGTIKQEYRFKSVHGTSSTTHVTRVTPAPAVLTPLNLQPMESNKRVRTEPPEWSTPGGAWSRMVLKLLFLMTRMSTLLIGLLLGRDLRGPEEMTNQEMRERKKQPFSVWPLTKKLEGTLSEVAESDCGFSMVSNSPSRVSSTPSPLALDIDYYMDQNVEGKHPVCEHDEICDLWMCRKQGRNFQRMFWRCPLPIGRQCQMFQWCAHQPHWEGPNQAIQAGRSPKPMEKSPSTSASRPPKPPTTRTSSSPVAPTTPSGEEETEIQAQCNHLGPKCRQGTNGFREKVSCMQCGKVLVDRARSKQEMEERAEIRKEKKASGSASTSSPGSKEKGDATDMEEFLEFQKFREPDYVEGTYEFAPYRHDLLDPHMRNEEVASYGGYFVFEHPVTSKAWSDRVLQQLMMREDVVLAKGDQCMFGLQSKTGVPRRKSTGWCTNSSEIAEMLTVKCDGTHEHDMIIGKDGSENKSTQAQRYPAGLVQAIIKGYKKQIREELLRVEFCRIDHLLQDCLHLQRIQNELVPTEHLISDFDIMTAEHETDEEHEDSKNDEMPDDEEISEEPETVEEPGGETEGAENPKYTYLPRERPFSLPQLVKRAHDGLGHPANDRLVRILRHAGASQEAIRLAREHKCAVCARHEKVKPPRPAAPPRNWQVNQVVGVDTVWLPTLGKKTKMALNIVDWASRFQMVIPLQSHTPAAARKAYLQWLRLFGPPERVYVDLGTEFKGTFMFGSEVDSTYYAFKEVFSRALEHHTCSDESEWHNLVDITMMTCNRLMNKSGYSPIQRVLGYSPRVPGGLLTGGGGDLATLGKLSAGDLAIQNAQDMRLAAARAFHEADCSQSLRNALHAGPRPRREFEAGQLVYFWRKGMERALKDKPMFWRGPARVILTAMPTTVWISYRGCIVKAAPEHLRHANDEEQLSLSGWIDDITKTKEEIEQQPRRGYVDLTLEEIPNEEERQQALPDPEAPRLRLRQKTAADKVVKRSSPDEWRYNPATGELIRIHYNLRRAKFRPTEELAGCPVRLEEIDNWRKSVMKTPDGLMMDEEEDEWNGDGPEPDTLEDWVGRTYFRLKENVEGAAPEFERIVRPRTDEPADRAGMNEEVEGGNEIAPEQEDTQVATGGEDADTRASESRTRSLPEEEDTEDRPSKRMRTEFLEVYLQSLEKAMIAKLKKEVSYKNMTAELKTKFDKAIKREVQNNIDSGAYEILDRSESEHIRRTKPDKIVQSRYVLTEKGIEAEDVEKAEFEGVLISKEGDSSKKAKARHVMKGFSEENSEYLEVTTPQVGRETVLFTLQLLASLKWMPGYLDFTQAFHSGDELQREIYAELPHEGLPGCHPRQLLRLRKCCYGLLDGPFQWFSHLQRILVQELGYEASTTDPCLFLLFGENRRLRGIISVATDDLLHGGDQLHWEKMQWLNKNYKLGKFSQGDGRFVGKEIKMQEDGGILIHQPLYTKEKVKEIPISRDRKSRKFTLCNKEEITQLRGLLGSLAWLSKETRPDLAGRTALLQQSMPQPYIQDLLDANALAREALRSPSTGIRIQPIPPERLRVGTITDASWGNVKPDFHDEEDKDYWLETASSWIRVHRQPRRLKFHPGAAPGGPDLYEIQNHRVTESDDTQHTDQWNHRDSQLPIGDQPWRGRTTFYKKKAEAGKKEVINEKFLQNQRLASQGGYITFFYDSQMEVEEAAFPISIITWKSYKVKRCTVNTLSAECQAMIQGVGSLHWIRALLEESRGTILRLEDWEQQIASTPFIAITDSKSLYDTVSKCRNTASHISDKRTAIDVTILKSDFKKTQGQIRWVEGSRMVSDSLTKKMSGSFLRSVMEKGQWSLSERGFQTQESTILLVSIQ</sequence>
<feature type="compositionally biased region" description="Low complexity" evidence="5">
    <location>
        <begin position="943"/>
        <end position="952"/>
    </location>
</feature>
<dbReference type="Pfam" id="PF06839">
    <property type="entry name" value="Zn_ribbon_GRF"/>
    <property type="match status" value="1"/>
</dbReference>
<dbReference type="InterPro" id="IPR010666">
    <property type="entry name" value="Znf_GRF"/>
</dbReference>
<feature type="compositionally biased region" description="Acidic residues" evidence="5">
    <location>
        <begin position="1723"/>
        <end position="1737"/>
    </location>
</feature>
<evidence type="ECO:0000256" key="3">
    <source>
        <dbReference type="ARBA" id="ARBA00022833"/>
    </source>
</evidence>
<evidence type="ECO:0000256" key="2">
    <source>
        <dbReference type="ARBA" id="ARBA00022771"/>
    </source>
</evidence>
<evidence type="ECO:0000313" key="10">
    <source>
        <dbReference type="Proteomes" id="UP001152797"/>
    </source>
</evidence>
<dbReference type="EMBL" id="CAMXCT030001786">
    <property type="protein sequence ID" value="CAL4780369.1"/>
    <property type="molecule type" value="Genomic_DNA"/>
</dbReference>
<feature type="compositionally biased region" description="Low complexity" evidence="5">
    <location>
        <begin position="436"/>
        <end position="446"/>
    </location>
</feature>
<feature type="region of interest" description="Disordered" evidence="5">
    <location>
        <begin position="429"/>
        <end position="454"/>
    </location>
</feature>
<keyword evidence="9" id="KW-0645">Protease</keyword>
<gene>
    <name evidence="8" type="ORF">C1SCF055_LOCUS19839</name>
</gene>
<evidence type="ECO:0000313" key="8">
    <source>
        <dbReference type="EMBL" id="CAI3993057.1"/>
    </source>
</evidence>
<dbReference type="SUPFAM" id="SSF53098">
    <property type="entry name" value="Ribonuclease H-like"/>
    <property type="match status" value="1"/>
</dbReference>
<feature type="domain" description="GRF-type" evidence="7">
    <location>
        <begin position="791"/>
        <end position="833"/>
    </location>
</feature>
<dbReference type="OrthoDB" id="8122331at2759"/>
<dbReference type="GO" id="GO:0003676">
    <property type="term" value="F:nucleic acid binding"/>
    <property type="evidence" value="ECO:0007669"/>
    <property type="project" value="InterPro"/>
</dbReference>
<feature type="region of interest" description="Disordered" evidence="5">
    <location>
        <begin position="838"/>
        <end position="890"/>
    </location>
</feature>
<reference evidence="8" key="1">
    <citation type="submission" date="2022-10" db="EMBL/GenBank/DDBJ databases">
        <authorList>
            <person name="Chen Y."/>
            <person name="Dougan E. K."/>
            <person name="Chan C."/>
            <person name="Rhodes N."/>
            <person name="Thang M."/>
        </authorList>
    </citation>
    <scope>NUCLEOTIDE SEQUENCE</scope>
</reference>
<dbReference type="InterPro" id="IPR012337">
    <property type="entry name" value="RNaseH-like_sf"/>
</dbReference>
<feature type="region of interest" description="Disordered" evidence="5">
    <location>
        <begin position="1160"/>
        <end position="1205"/>
    </location>
</feature>
<dbReference type="Proteomes" id="UP001152797">
    <property type="component" value="Unassembled WGS sequence"/>
</dbReference>
<dbReference type="EMBL" id="CAMXCT010001786">
    <property type="protein sequence ID" value="CAI3993057.1"/>
    <property type="molecule type" value="Genomic_DNA"/>
</dbReference>
<reference evidence="9 10" key="2">
    <citation type="submission" date="2024-05" db="EMBL/GenBank/DDBJ databases">
        <authorList>
            <person name="Chen Y."/>
            <person name="Shah S."/>
            <person name="Dougan E. K."/>
            <person name="Thang M."/>
            <person name="Chan C."/>
        </authorList>
    </citation>
    <scope>NUCLEOTIDE SEQUENCE [LARGE SCALE GENOMIC DNA]</scope>
</reference>
<feature type="compositionally biased region" description="Basic and acidic residues" evidence="5">
    <location>
        <begin position="924"/>
        <end position="942"/>
    </location>
</feature>
<feature type="region of interest" description="Disordered" evidence="5">
    <location>
        <begin position="147"/>
        <end position="187"/>
    </location>
</feature>
<accession>A0A9P1CL39</accession>
<feature type="region of interest" description="Disordered" evidence="5">
    <location>
        <begin position="513"/>
        <end position="535"/>
    </location>
</feature>
<feature type="compositionally biased region" description="Low complexity" evidence="5">
    <location>
        <begin position="854"/>
        <end position="882"/>
    </location>
</feature>
<proteinExistence type="predicted"/>